<dbReference type="PROSITE" id="PS51562">
    <property type="entry name" value="RNA_CAP0_MT"/>
    <property type="match status" value="1"/>
</dbReference>
<dbReference type="GO" id="GO:0005634">
    <property type="term" value="C:nucleus"/>
    <property type="evidence" value="ECO:0007669"/>
    <property type="project" value="TreeGrafter"/>
</dbReference>
<accession>A0A6C0C4S6</accession>
<dbReference type="Gene3D" id="3.40.50.150">
    <property type="entry name" value="Vaccinia Virus protein VP39"/>
    <property type="match status" value="1"/>
</dbReference>
<dbReference type="PANTHER" id="PTHR12189">
    <property type="entry name" value="MRNA GUANINE-7- METHYLTRANSFERASE"/>
    <property type="match status" value="1"/>
</dbReference>
<dbReference type="Gene3D" id="3.30.470.30">
    <property type="entry name" value="DNA ligase/mRNA capping enzyme"/>
    <property type="match status" value="1"/>
</dbReference>
<dbReference type="InterPro" id="IPR029063">
    <property type="entry name" value="SAM-dependent_MTases_sf"/>
</dbReference>
<sequence>MSGKEFSPNEKLKKYLDIYLVHGGNRKNTVDELEARFGTQKPITKIQFDDVIAKLKSLGFRMENMTGSYRLTIQPEYTDPNTGYTKTSNIRTEISGMSNIQEYCKKNTINLDESNRATKNIAFVQKNRKIMEDDVLDAIDFKDFGFRVNYKTESKRDPRSKVIQNMVQEWNESKKIFRLIKRFTFIQDDHPFKIDCSIVRSSRQNRRRLIPEYRIETSNVFNNPESYEIEIEMNEKTFPVSMGTSRSDPEFKDSLNVLKLFKKTIKSILSGLQNSNFPISFSEEQTVLNNYMNMLYDGKPPDRRINSRDFVGFSSISLEVPNIVPLNEESDTPNIRNPYTVTEKADGIRKLLYINKDGKVYFIDVNMNVQFTGVIASNQDYHESLIDGEHVLHDKYGAFINYYLAFDAYYLGRGDIRNQPLANGASDEIFKKTRVVDLHDIVTKANFQPFIGKNQPLTIKEKTFYVSTANDIFKNCNIILGKADDDLFEYETDGLIFTPANTGVASDTIGEKLPPTKITWTSSFKWKPPEFNTIDFLVTTKKTEGGDDFIGNIFEDGTNMIDNVQLTQYKTLILRVGFSERNHGYLNPCEDIIQGNLPSKFSSGDRDKYKPVPFYPTDPTPNYPGYLCNIVLQETNDINYMLIEDGTESFEDGTIVEFKYKKDNEKGYQWIPIRVRKKKTAEYRAGRNNFGNAYHVANSVWRSIHNPVTVDMVRYGTNIPSQLVEEDVYYNRKSDSTITRALRDFHNLFAKRILILGVANRGDTLIDMTVGKGGDFPKWIAAKLSFVFGLDVSRDNIQNRMNGVCARFLNYRKQWKNMPMALFVSGNSGLNIRGGGKDCPACFTDKGKQITKAVFGEGPKDEKLLGSGVYRQYGKGKDGFNIVSNQFSIHYFFKNKTVLNGFLRNVSECCKVGGYFIGTGYDGNKVFRSLESKEPGESIKIMVKERKMWEIIKQYDSDTFDDNESCLGYQIDVYQESINKIFPEYLVNYDYLTQILEQYGFALLTVPEYQKLGLPASIGNFNMLFKEMQDRIRNKQLRKSDIGNSLEMTSDEKKVSFLNKFFIFKKIRDVNAEQVEQIQLNLSKIGEQSVTDINKSLIEVVERENNNKPTVKKLGKKIKLKNINTKPKIKIKRPKIKIKFAAKSDKK</sequence>
<proteinExistence type="predicted"/>
<dbReference type="SUPFAM" id="SSF53335">
    <property type="entry name" value="S-adenosyl-L-methionine-dependent methyltransferases"/>
    <property type="match status" value="1"/>
</dbReference>
<evidence type="ECO:0000256" key="3">
    <source>
        <dbReference type="ARBA" id="ARBA00022679"/>
    </source>
</evidence>
<name>A0A6C0C4S6_9ZZZZ</name>
<organism evidence="7">
    <name type="scientific">viral metagenome</name>
    <dbReference type="NCBI Taxonomy" id="1070528"/>
    <lineage>
        <taxon>unclassified sequences</taxon>
        <taxon>metagenomes</taxon>
        <taxon>organismal metagenomes</taxon>
    </lineage>
</organism>
<dbReference type="InterPro" id="IPR001339">
    <property type="entry name" value="mRNA_cap_enzyme_adenylation"/>
</dbReference>
<dbReference type="PANTHER" id="PTHR12189:SF2">
    <property type="entry name" value="MRNA CAP GUANINE-N7 METHYLTRANSFERASE"/>
    <property type="match status" value="1"/>
</dbReference>
<dbReference type="InterPro" id="IPR039753">
    <property type="entry name" value="RG7MT1"/>
</dbReference>
<evidence type="ECO:0000259" key="6">
    <source>
        <dbReference type="PROSITE" id="PS51562"/>
    </source>
</evidence>
<reference evidence="7" key="1">
    <citation type="journal article" date="2020" name="Nature">
        <title>Giant virus diversity and host interactions through global metagenomics.</title>
        <authorList>
            <person name="Schulz F."/>
            <person name="Roux S."/>
            <person name="Paez-Espino D."/>
            <person name="Jungbluth S."/>
            <person name="Walsh D.A."/>
            <person name="Denef V.J."/>
            <person name="McMahon K.D."/>
            <person name="Konstantinidis K.T."/>
            <person name="Eloe-Fadrosh E.A."/>
            <person name="Kyrpides N.C."/>
            <person name="Woyke T."/>
        </authorList>
    </citation>
    <scope>NUCLEOTIDE SEQUENCE</scope>
    <source>
        <strain evidence="7">GVMAG-M-3300020185-33</strain>
    </source>
</reference>
<dbReference type="Pfam" id="PF03291">
    <property type="entry name" value="mRNA_G-N7_MeTrfase"/>
    <property type="match status" value="1"/>
</dbReference>
<dbReference type="GO" id="GO:0004482">
    <property type="term" value="F:mRNA 5'-cap (guanine-N7-)-methyltransferase activity"/>
    <property type="evidence" value="ECO:0007669"/>
    <property type="project" value="UniProtKB-EC"/>
</dbReference>
<feature type="domain" description="MRNA cap 0 methyltransferase" evidence="6">
    <location>
        <begin position="737"/>
        <end position="1067"/>
    </location>
</feature>
<dbReference type="EC" id="2.1.1.56" evidence="1"/>
<dbReference type="SUPFAM" id="SSF56091">
    <property type="entry name" value="DNA ligase/mRNA capping enzyme, catalytic domain"/>
    <property type="match status" value="1"/>
</dbReference>
<dbReference type="GO" id="GO:0005524">
    <property type="term" value="F:ATP binding"/>
    <property type="evidence" value="ECO:0007669"/>
    <property type="project" value="InterPro"/>
</dbReference>
<dbReference type="GO" id="GO:0004484">
    <property type="term" value="F:mRNA guanylyltransferase activity"/>
    <property type="evidence" value="ECO:0007669"/>
    <property type="project" value="InterPro"/>
</dbReference>
<dbReference type="InterPro" id="IPR004971">
    <property type="entry name" value="mRNA_G-N7_MeTrfase_dom"/>
</dbReference>
<evidence type="ECO:0000256" key="5">
    <source>
        <dbReference type="ARBA" id="ARBA00022884"/>
    </source>
</evidence>
<dbReference type="EMBL" id="MN739334">
    <property type="protein sequence ID" value="QHS99101.1"/>
    <property type="molecule type" value="Genomic_DNA"/>
</dbReference>
<evidence type="ECO:0000256" key="2">
    <source>
        <dbReference type="ARBA" id="ARBA00022603"/>
    </source>
</evidence>
<protein>
    <recommendedName>
        <fullName evidence="1">mRNA (guanine-N(7))-methyltransferase</fullName>
        <ecNumber evidence="1">2.1.1.56</ecNumber>
    </recommendedName>
</protein>
<keyword evidence="2" id="KW-0489">Methyltransferase</keyword>
<dbReference type="Pfam" id="PF01331">
    <property type="entry name" value="mRNA_cap_enzyme"/>
    <property type="match status" value="1"/>
</dbReference>
<evidence type="ECO:0000313" key="7">
    <source>
        <dbReference type="EMBL" id="QHS99101.1"/>
    </source>
</evidence>
<evidence type="ECO:0000256" key="4">
    <source>
        <dbReference type="ARBA" id="ARBA00022691"/>
    </source>
</evidence>
<keyword evidence="4" id="KW-0949">S-adenosyl-L-methionine</keyword>
<evidence type="ECO:0000256" key="1">
    <source>
        <dbReference type="ARBA" id="ARBA00011926"/>
    </source>
</evidence>
<keyword evidence="5" id="KW-0694">RNA-binding</keyword>
<keyword evidence="3" id="KW-0808">Transferase</keyword>
<dbReference type="InterPro" id="IPR012340">
    <property type="entry name" value="NA-bd_OB-fold"/>
</dbReference>
<dbReference type="GO" id="GO:0003723">
    <property type="term" value="F:RNA binding"/>
    <property type="evidence" value="ECO:0007669"/>
    <property type="project" value="UniProtKB-KW"/>
</dbReference>
<dbReference type="AlphaFoldDB" id="A0A6C0C4S6"/>
<dbReference type="Gene3D" id="2.40.50.140">
    <property type="entry name" value="Nucleic acid-binding proteins"/>
    <property type="match status" value="1"/>
</dbReference>